<protein>
    <submittedName>
        <fullName evidence="3">Uncharacterized protein</fullName>
    </submittedName>
</protein>
<keyword evidence="4" id="KW-1185">Reference proteome</keyword>
<feature type="transmembrane region" description="Helical" evidence="2">
    <location>
        <begin position="103"/>
        <end position="122"/>
    </location>
</feature>
<feature type="region of interest" description="Disordered" evidence="1">
    <location>
        <begin position="132"/>
        <end position="151"/>
    </location>
</feature>
<evidence type="ECO:0000313" key="3">
    <source>
        <dbReference type="EMBL" id="KAF9678552.1"/>
    </source>
</evidence>
<proteinExistence type="predicted"/>
<dbReference type="Proteomes" id="UP000657918">
    <property type="component" value="Unassembled WGS sequence"/>
</dbReference>
<dbReference type="AlphaFoldDB" id="A0A835JZW6"/>
<sequence>MHVIVIQENSKSNVLSAEWPHLEKALLRPAPPKPFLVGILFNGDSKMQISSFSSVLCPNQKAKKELHSFWVLTEYFKGWQGWSYIRAKKHKLTVTTYQTMRNFSLLLFILFMILLVTKPNLISCRALRSGRKNETNDHHEATEIDDHGFGSVSTNTKDSVYSEPVKDAGGDHASATGQQSWLGRGSTYPTYAKLRPLRSIHHRLKIMSTMSLPHKSLLVSL</sequence>
<dbReference type="EMBL" id="JADGMS010000007">
    <property type="protein sequence ID" value="KAF9678552.1"/>
    <property type="molecule type" value="Genomic_DNA"/>
</dbReference>
<evidence type="ECO:0000256" key="1">
    <source>
        <dbReference type="SAM" id="MobiDB-lite"/>
    </source>
</evidence>
<feature type="region of interest" description="Disordered" evidence="1">
    <location>
        <begin position="160"/>
        <end position="181"/>
    </location>
</feature>
<name>A0A835JZW6_9ROSI</name>
<evidence type="ECO:0000256" key="2">
    <source>
        <dbReference type="SAM" id="Phobius"/>
    </source>
</evidence>
<keyword evidence="2" id="KW-0472">Membrane</keyword>
<gene>
    <name evidence="3" type="ORF">SADUNF_Sadunf07G0046600</name>
</gene>
<comment type="caution">
    <text evidence="3">The sequence shown here is derived from an EMBL/GenBank/DDBJ whole genome shotgun (WGS) entry which is preliminary data.</text>
</comment>
<evidence type="ECO:0000313" key="4">
    <source>
        <dbReference type="Proteomes" id="UP000657918"/>
    </source>
</evidence>
<feature type="compositionally biased region" description="Basic and acidic residues" evidence="1">
    <location>
        <begin position="132"/>
        <end position="148"/>
    </location>
</feature>
<accession>A0A835JZW6</accession>
<keyword evidence="2" id="KW-1133">Transmembrane helix</keyword>
<reference evidence="3 4" key="1">
    <citation type="submission" date="2020-10" db="EMBL/GenBank/DDBJ databases">
        <title>Plant Genome Project.</title>
        <authorList>
            <person name="Zhang R.-G."/>
        </authorList>
    </citation>
    <scope>NUCLEOTIDE SEQUENCE [LARGE SCALE GENOMIC DNA]</scope>
    <source>
        <strain evidence="3">FAFU-HL-1</strain>
        <tissue evidence="3">Leaf</tissue>
    </source>
</reference>
<organism evidence="3 4">
    <name type="scientific">Salix dunnii</name>
    <dbReference type="NCBI Taxonomy" id="1413687"/>
    <lineage>
        <taxon>Eukaryota</taxon>
        <taxon>Viridiplantae</taxon>
        <taxon>Streptophyta</taxon>
        <taxon>Embryophyta</taxon>
        <taxon>Tracheophyta</taxon>
        <taxon>Spermatophyta</taxon>
        <taxon>Magnoliopsida</taxon>
        <taxon>eudicotyledons</taxon>
        <taxon>Gunneridae</taxon>
        <taxon>Pentapetalae</taxon>
        <taxon>rosids</taxon>
        <taxon>fabids</taxon>
        <taxon>Malpighiales</taxon>
        <taxon>Salicaceae</taxon>
        <taxon>Saliceae</taxon>
        <taxon>Salix</taxon>
    </lineage>
</organism>
<keyword evidence="2" id="KW-0812">Transmembrane</keyword>
<dbReference type="OrthoDB" id="852942at2759"/>